<comment type="caution">
    <text evidence="4">The sequence shown here is derived from an EMBL/GenBank/DDBJ whole genome shotgun (WGS) entry which is preliminary data.</text>
</comment>
<keyword evidence="5" id="KW-1185">Reference proteome</keyword>
<dbReference type="SUPFAM" id="SSF53756">
    <property type="entry name" value="UDP-Glycosyltransferase/glycogen phosphorylase"/>
    <property type="match status" value="1"/>
</dbReference>
<dbReference type="GO" id="GO:0008713">
    <property type="term" value="F:ADP-heptose-lipopolysaccharide heptosyltransferase activity"/>
    <property type="evidence" value="ECO:0007669"/>
    <property type="project" value="TreeGrafter"/>
</dbReference>
<keyword evidence="3" id="KW-0812">Transmembrane</keyword>
<dbReference type="GO" id="GO:0009244">
    <property type="term" value="P:lipopolysaccharide core region biosynthetic process"/>
    <property type="evidence" value="ECO:0007669"/>
    <property type="project" value="TreeGrafter"/>
</dbReference>
<dbReference type="Pfam" id="PF01075">
    <property type="entry name" value="Glyco_transf_9"/>
    <property type="match status" value="1"/>
</dbReference>
<keyword evidence="2" id="KW-0808">Transferase</keyword>
<evidence type="ECO:0000256" key="1">
    <source>
        <dbReference type="ARBA" id="ARBA00022676"/>
    </source>
</evidence>
<dbReference type="PANTHER" id="PTHR30160:SF7">
    <property type="entry name" value="ADP-HEPTOSE--LPS HEPTOSYLTRANSFERASE 2"/>
    <property type="match status" value="1"/>
</dbReference>
<dbReference type="InterPro" id="IPR002201">
    <property type="entry name" value="Glyco_trans_9"/>
</dbReference>
<accession>A0A158CPW7</accession>
<proteinExistence type="predicted"/>
<dbReference type="OrthoDB" id="9781892at2"/>
<dbReference type="Gene3D" id="3.40.50.2000">
    <property type="entry name" value="Glycogen Phosphorylase B"/>
    <property type="match status" value="2"/>
</dbReference>
<dbReference type="Proteomes" id="UP000071859">
    <property type="component" value="Unassembled WGS sequence"/>
</dbReference>
<dbReference type="RefSeq" id="WP_062607634.1">
    <property type="nucleotide sequence ID" value="NZ_FCOX02000022.1"/>
</dbReference>
<dbReference type="InterPro" id="IPR051199">
    <property type="entry name" value="LPS_LOS_Heptosyltrfase"/>
</dbReference>
<organism evidence="4 5">
    <name type="scientific">Caballeronia calidae</name>
    <dbReference type="NCBI Taxonomy" id="1777139"/>
    <lineage>
        <taxon>Bacteria</taxon>
        <taxon>Pseudomonadati</taxon>
        <taxon>Pseudomonadota</taxon>
        <taxon>Betaproteobacteria</taxon>
        <taxon>Burkholderiales</taxon>
        <taxon>Burkholderiaceae</taxon>
        <taxon>Caballeronia</taxon>
    </lineage>
</organism>
<dbReference type="AlphaFoldDB" id="A0A158CPW7"/>
<feature type="transmembrane region" description="Helical" evidence="3">
    <location>
        <begin position="41"/>
        <end position="60"/>
    </location>
</feature>
<evidence type="ECO:0000256" key="2">
    <source>
        <dbReference type="ARBA" id="ARBA00022679"/>
    </source>
</evidence>
<dbReference type="EMBL" id="FCOX02000022">
    <property type="protein sequence ID" value="SAK84395.1"/>
    <property type="molecule type" value="Genomic_DNA"/>
</dbReference>
<keyword evidence="1" id="KW-0328">Glycosyltransferase</keyword>
<dbReference type="PANTHER" id="PTHR30160">
    <property type="entry name" value="TETRAACYLDISACCHARIDE 4'-KINASE-RELATED"/>
    <property type="match status" value="1"/>
</dbReference>
<reference evidence="4" key="1">
    <citation type="submission" date="2016-01" db="EMBL/GenBank/DDBJ databases">
        <authorList>
            <person name="Peeters C."/>
        </authorList>
    </citation>
    <scope>NUCLEOTIDE SEQUENCE</scope>
    <source>
        <strain evidence="4">LMG 29321</strain>
    </source>
</reference>
<keyword evidence="3" id="KW-1133">Transmembrane helix</keyword>
<keyword evidence="3" id="KW-0472">Membrane</keyword>
<sequence length="367" mass="40575">MKSERGQGLMKRVDLCVGGVFLYVLGAIRKKRSMPSEYSTVGIFAFAAIGDSILSSFLISEVRRLANVSKVIVFASKSNAGIYDLFKGFDEISIVPVTNPFQAIRLVRQFNVDILIDTSQWPRIAAILAAFTRSKFTIGFKTRQQFRHYAYDACVEHNSTVHEVDNFRKLLNPLGVESREYPRITKDVQATGASHITSDKYIVFHPWAAGTNSAMREWPVTYWCNLAEMLIETGYTIVITGGPGDADRAEELRKLIGGASVINAAAKFGFSGVAEIIRGAACVICVNTGIMHLSAMLDTPMISLHGPTNPSRWGPVSKERGVLAVSEREGGMYLNLGFEYPKKPKYLMDKISVDAVVNALRKEYSII</sequence>
<evidence type="ECO:0000313" key="5">
    <source>
        <dbReference type="Proteomes" id="UP000071859"/>
    </source>
</evidence>
<gene>
    <name evidence="4" type="ORF">AWB78_04227</name>
</gene>
<evidence type="ECO:0000256" key="3">
    <source>
        <dbReference type="SAM" id="Phobius"/>
    </source>
</evidence>
<dbReference type="GO" id="GO:0005829">
    <property type="term" value="C:cytosol"/>
    <property type="evidence" value="ECO:0007669"/>
    <property type="project" value="TreeGrafter"/>
</dbReference>
<evidence type="ECO:0000313" key="4">
    <source>
        <dbReference type="EMBL" id="SAK84395.1"/>
    </source>
</evidence>
<name>A0A158CPW7_9BURK</name>
<protein>
    <submittedName>
        <fullName evidence="4">LPS core biosynthesis-like protein</fullName>
    </submittedName>
</protein>
<dbReference type="CDD" id="cd03789">
    <property type="entry name" value="GT9_LPS_heptosyltransferase"/>
    <property type="match status" value="1"/>
</dbReference>